<name>A0A6N7PPI6_9BACT</name>
<evidence type="ECO:0000313" key="3">
    <source>
        <dbReference type="EMBL" id="MRG93537.1"/>
    </source>
</evidence>
<dbReference type="EMBL" id="WJIE01000004">
    <property type="protein sequence ID" value="MRG93537.1"/>
    <property type="molecule type" value="Genomic_DNA"/>
</dbReference>
<dbReference type="OrthoDB" id="5477395at2"/>
<feature type="coiled-coil region" evidence="1">
    <location>
        <begin position="347"/>
        <end position="374"/>
    </location>
</feature>
<dbReference type="SUPFAM" id="SSF48452">
    <property type="entry name" value="TPR-like"/>
    <property type="match status" value="1"/>
</dbReference>
<evidence type="ECO:0008006" key="5">
    <source>
        <dbReference type="Google" id="ProtNLM"/>
    </source>
</evidence>
<protein>
    <recommendedName>
        <fullName evidence="5">Tetratricopeptide repeat protein</fullName>
    </recommendedName>
</protein>
<feature type="compositionally biased region" description="Basic and acidic residues" evidence="2">
    <location>
        <begin position="135"/>
        <end position="146"/>
    </location>
</feature>
<sequence length="1323" mass="144824">MAHDKKSRRGSLTPDDVLTGRVRPDARELVALIRDVNPTGLGLDRREAARRYALKSRLQSVLVTRFRDAVEVRPEPREPGVVLLHHRPTGLDACHAVLAELDDDARSFVQHALDTAHLADPTPDVSAYTTPPKGEGPRVERDEDAPREVPELLRAADEALAAYDYELAQTHLEAALERSGGGAEATKALLLLLVDTLGASAAALALEEKIAAEALADVHVRLLLALAAARLDERARALRLLTTSTSKAQPTRVAEVFVALAKGALAAGDLASAADDLARARALDATHAELVSLTAALAKARAGARGPAEAEVSRLHAEGDLHGAEARAREILVDHPESEVARRILRSIEEQKKLDEARRKLDDAHDALDRGETVRAASLLEAAKILGLPSHEATSAEQRIAAQVAEARAREEEAHAAAIAEKVAAGALAEGLAAYAALPAAGRVKVKEHAESTKLFAWIDVVAPPGEGAKVKAAVAAIVALHRAEEIAERAPEAAMELVDTHGKVLHGFGPAEEVRGRAQAALVEERRRVARGRVEAARRVMAEGDAAQANKILGDVQRKDLPEEEAAAVDVLHAEVQRVVERRTLWTSLDQLRREGDTLRALAVCEELSARVEGEDAARVAALRGEIRAEVRRRFSVRVETFEEGEAPAATLHDARLPSRWKWETMLARTRDDHEEIVLIVPQTRDAWVFIRVIDVATGALLTRVTLRTPNPIEFLTAALRDGRLLLVGKRASLLEINTNDWTVERWCSNVLGNGDAVVPKLENEDVDGIVLPEVHVDEATVTADGRWLWLNTLSSNEKRSLRRTLGIYDLADLRLARELREHRASRVHVGAVVGSKVPRVVVCQFDDDKDEGRTTFYGSRGSPPGPTLPKDALLARSVVAAPDGERIIGVTSDPEGPKEPHAARWGFYDIDARGARPMRLFEGVHAVREVTAVGSLDTGMCFVLFDLDQNGRLLFGLEDGEDGLMIKYEVRVPRRALVTGTADGRHAALLVTHADHHETVPLGPVPPKAAAEGEDLAAFDLPSLPRSTVHAKHLDCHKPTGKNLAAAVAEERLLRRESKQGITRRIEWARRKAGPDEVLALEHALLRLRENTSAGFVDAFGCERFPDHPRFRLGYSRTLAVAGRWREALDRLANIDPSSFREPAEAKHLHHMRGILLMMLDEPEAALVELDRSAAYEEGKCKPEELIPLCVPLSEERSWTREQAVIRDYLRIVLTADEALARGDAEGARRILDVPLLWEANELQSMARLAAAYLHEEPESAPVDRFRKALALLSFCELFDTRNTVSRREMPLPRATWDAERLGALAEKARAWVERALSLPA</sequence>
<gene>
    <name evidence="3" type="ORF">GF068_16695</name>
</gene>
<keyword evidence="1" id="KW-0175">Coiled coil</keyword>
<keyword evidence="4" id="KW-1185">Reference proteome</keyword>
<feature type="region of interest" description="Disordered" evidence="2">
    <location>
        <begin position="119"/>
        <end position="146"/>
    </location>
</feature>
<comment type="caution">
    <text evidence="3">The sequence shown here is derived from an EMBL/GenBank/DDBJ whole genome shotgun (WGS) entry which is preliminary data.</text>
</comment>
<organism evidence="3 4">
    <name type="scientific">Polyangium spumosum</name>
    <dbReference type="NCBI Taxonomy" id="889282"/>
    <lineage>
        <taxon>Bacteria</taxon>
        <taxon>Pseudomonadati</taxon>
        <taxon>Myxococcota</taxon>
        <taxon>Polyangia</taxon>
        <taxon>Polyangiales</taxon>
        <taxon>Polyangiaceae</taxon>
        <taxon>Polyangium</taxon>
    </lineage>
</organism>
<proteinExistence type="predicted"/>
<accession>A0A6N7PPI6</accession>
<evidence type="ECO:0000313" key="4">
    <source>
        <dbReference type="Proteomes" id="UP000440224"/>
    </source>
</evidence>
<dbReference type="RefSeq" id="WP_153820360.1">
    <property type="nucleotide sequence ID" value="NZ_WJIE01000004.1"/>
</dbReference>
<dbReference type="InterPro" id="IPR011990">
    <property type="entry name" value="TPR-like_helical_dom_sf"/>
</dbReference>
<evidence type="ECO:0000256" key="2">
    <source>
        <dbReference type="SAM" id="MobiDB-lite"/>
    </source>
</evidence>
<dbReference type="Proteomes" id="UP000440224">
    <property type="component" value="Unassembled WGS sequence"/>
</dbReference>
<evidence type="ECO:0000256" key="1">
    <source>
        <dbReference type="SAM" id="Coils"/>
    </source>
</evidence>
<reference evidence="3 4" key="1">
    <citation type="submission" date="2019-10" db="EMBL/GenBank/DDBJ databases">
        <title>A soil myxobacterium in the family Polyangiaceae.</title>
        <authorList>
            <person name="Li Y."/>
            <person name="Wang J."/>
        </authorList>
    </citation>
    <scope>NUCLEOTIDE SEQUENCE [LARGE SCALE GENOMIC DNA]</scope>
    <source>
        <strain evidence="3 4">DSM 14734</strain>
    </source>
</reference>